<organism evidence="1">
    <name type="scientific">Siphoviridae sp. ctgN495</name>
    <dbReference type="NCBI Taxonomy" id="2825608"/>
    <lineage>
        <taxon>Viruses</taxon>
        <taxon>Duplodnaviria</taxon>
        <taxon>Heunggongvirae</taxon>
        <taxon>Uroviricota</taxon>
        <taxon>Caudoviricetes</taxon>
    </lineage>
</organism>
<protein>
    <submittedName>
        <fullName evidence="1">Uncharacterized protein</fullName>
    </submittedName>
</protein>
<name>A0A8S5UCS4_9CAUD</name>
<evidence type="ECO:0000313" key="1">
    <source>
        <dbReference type="EMBL" id="DAF92272.1"/>
    </source>
</evidence>
<proteinExistence type="predicted"/>
<reference evidence="1" key="1">
    <citation type="journal article" date="2021" name="Proc. Natl. Acad. Sci. U.S.A.">
        <title>A Catalog of Tens of Thousands of Viruses from Human Metagenomes Reveals Hidden Associations with Chronic Diseases.</title>
        <authorList>
            <person name="Tisza M.J."/>
            <person name="Buck C.B."/>
        </authorList>
    </citation>
    <scope>NUCLEOTIDE SEQUENCE</scope>
    <source>
        <strain evidence="1">CtgN495</strain>
    </source>
</reference>
<accession>A0A8S5UCS4</accession>
<sequence>MNNEMFSIKFKGIVYDDAWRDNAGHIWFGSNKYEYVPVNSIFNRPEHVIIHNFVQTEFGFSLKPKTAYAKIKILD</sequence>
<dbReference type="EMBL" id="BK016063">
    <property type="protein sequence ID" value="DAF92272.1"/>
    <property type="molecule type" value="Genomic_DNA"/>
</dbReference>